<evidence type="ECO:0000313" key="2">
    <source>
        <dbReference type="Proteomes" id="UP000250321"/>
    </source>
</evidence>
<proteinExistence type="predicted"/>
<keyword evidence="2" id="KW-1185">Reference proteome</keyword>
<protein>
    <submittedName>
        <fullName evidence="1">Uncharacterized protein</fullName>
    </submittedName>
</protein>
<dbReference type="Proteomes" id="UP000250321">
    <property type="component" value="Unassembled WGS sequence"/>
</dbReference>
<organism evidence="1 2">
    <name type="scientific">Prunus yedoensis var. nudiflora</name>
    <dbReference type="NCBI Taxonomy" id="2094558"/>
    <lineage>
        <taxon>Eukaryota</taxon>
        <taxon>Viridiplantae</taxon>
        <taxon>Streptophyta</taxon>
        <taxon>Embryophyta</taxon>
        <taxon>Tracheophyta</taxon>
        <taxon>Spermatophyta</taxon>
        <taxon>Magnoliopsida</taxon>
        <taxon>eudicotyledons</taxon>
        <taxon>Gunneridae</taxon>
        <taxon>Pentapetalae</taxon>
        <taxon>rosids</taxon>
        <taxon>fabids</taxon>
        <taxon>Rosales</taxon>
        <taxon>Rosaceae</taxon>
        <taxon>Amygdaloideae</taxon>
        <taxon>Amygdaleae</taxon>
        <taxon>Prunus</taxon>
    </lineage>
</organism>
<sequence>MDIMKVWRNRNLGMGLIDVYLHNGNVVDNHDIVSARKKRQYVFLVQLGGGPCSEAWNTF</sequence>
<accession>A0A314UXH4</accession>
<evidence type="ECO:0000313" key="1">
    <source>
        <dbReference type="EMBL" id="PQM41234.1"/>
    </source>
</evidence>
<dbReference type="AlphaFoldDB" id="A0A314UXH4"/>
<gene>
    <name evidence="1" type="ORF">Pyn_13331</name>
</gene>
<dbReference type="EMBL" id="PJQY01002975">
    <property type="protein sequence ID" value="PQM41234.1"/>
    <property type="molecule type" value="Genomic_DNA"/>
</dbReference>
<name>A0A314UXH4_PRUYE</name>
<reference evidence="1 2" key="1">
    <citation type="submission" date="2018-02" db="EMBL/GenBank/DDBJ databases">
        <title>Draft genome of wild Prunus yedoensis var. nudiflora.</title>
        <authorList>
            <person name="Baek S."/>
            <person name="Kim J.-H."/>
            <person name="Choi K."/>
            <person name="Kim G.-B."/>
            <person name="Cho A."/>
            <person name="Jang H."/>
            <person name="Shin C.-H."/>
            <person name="Yu H.-J."/>
            <person name="Mun J.-H."/>
        </authorList>
    </citation>
    <scope>NUCLEOTIDE SEQUENCE [LARGE SCALE GENOMIC DNA]</scope>
    <source>
        <strain evidence="2">cv. Jeju island</strain>
        <tissue evidence="1">Leaf</tissue>
    </source>
</reference>
<comment type="caution">
    <text evidence="1">The sequence shown here is derived from an EMBL/GenBank/DDBJ whole genome shotgun (WGS) entry which is preliminary data.</text>
</comment>